<protein>
    <submittedName>
        <fullName evidence="1">Uncharacterized protein</fullName>
    </submittedName>
</protein>
<evidence type="ECO:0000313" key="1">
    <source>
        <dbReference type="EMBL" id="OGY53570.1"/>
    </source>
</evidence>
<sequence length="126" mass="14213">MAEIIYRRGKEKADTEFGSLHIRGDDQAANIGRNGLVLEYEVERFSCTPVKDDAGQYSSFEKQLRFLFGIGRENGKGTQSVRGLCDRINGYNEKGLLAVVDYTSLNKVALELYCTERWKVVIGKVK</sequence>
<dbReference type="Proteomes" id="UP000178122">
    <property type="component" value="Unassembled WGS sequence"/>
</dbReference>
<comment type="caution">
    <text evidence="1">The sequence shown here is derived from an EMBL/GenBank/DDBJ whole genome shotgun (WGS) entry which is preliminary data.</text>
</comment>
<dbReference type="AlphaFoldDB" id="A0A1G1YPK7"/>
<accession>A0A1G1YPK7</accession>
<reference evidence="1 2" key="1">
    <citation type="journal article" date="2016" name="Nat. Commun.">
        <title>Thousands of microbial genomes shed light on interconnected biogeochemical processes in an aquifer system.</title>
        <authorList>
            <person name="Anantharaman K."/>
            <person name="Brown C.T."/>
            <person name="Hug L.A."/>
            <person name="Sharon I."/>
            <person name="Castelle C.J."/>
            <person name="Probst A.J."/>
            <person name="Thomas B.C."/>
            <person name="Singh A."/>
            <person name="Wilkins M.J."/>
            <person name="Karaoz U."/>
            <person name="Brodie E.L."/>
            <person name="Williams K.H."/>
            <person name="Hubbard S.S."/>
            <person name="Banfield J.F."/>
        </authorList>
    </citation>
    <scope>NUCLEOTIDE SEQUENCE [LARGE SCALE GENOMIC DNA]</scope>
</reference>
<evidence type="ECO:0000313" key="2">
    <source>
        <dbReference type="Proteomes" id="UP000178122"/>
    </source>
</evidence>
<dbReference type="EMBL" id="MHIN01000045">
    <property type="protein sequence ID" value="OGY53570.1"/>
    <property type="molecule type" value="Genomic_DNA"/>
</dbReference>
<gene>
    <name evidence="1" type="ORF">A2912_03805</name>
</gene>
<name>A0A1G1YPK7_9BACT</name>
<organism evidence="1 2">
    <name type="scientific">Candidatus Buchananbacteria bacterium RIFCSPLOWO2_01_FULL_40_23b</name>
    <dbReference type="NCBI Taxonomy" id="1797544"/>
    <lineage>
        <taxon>Bacteria</taxon>
        <taxon>Candidatus Buchananiibacteriota</taxon>
    </lineage>
</organism>
<proteinExistence type="predicted"/>